<dbReference type="PROSITE" id="PS00092">
    <property type="entry name" value="N6_MTASE"/>
    <property type="match status" value="1"/>
</dbReference>
<dbReference type="PANTHER" id="PTHR18895">
    <property type="entry name" value="HEMK METHYLTRANSFERASE"/>
    <property type="match status" value="1"/>
</dbReference>
<dbReference type="GO" id="GO:0003676">
    <property type="term" value="F:nucleic acid binding"/>
    <property type="evidence" value="ECO:0007669"/>
    <property type="project" value="InterPro"/>
</dbReference>
<feature type="domain" description="Methyltransferase small" evidence="2">
    <location>
        <begin position="192"/>
        <end position="339"/>
    </location>
</feature>
<feature type="compositionally biased region" description="Basic and acidic residues" evidence="1">
    <location>
        <begin position="1"/>
        <end position="28"/>
    </location>
</feature>
<keyword evidence="3" id="KW-0489">Methyltransferase</keyword>
<feature type="region of interest" description="Disordered" evidence="1">
    <location>
        <begin position="372"/>
        <end position="404"/>
    </location>
</feature>
<dbReference type="InterPro" id="IPR029063">
    <property type="entry name" value="SAM-dependent_MTases_sf"/>
</dbReference>
<dbReference type="Gene3D" id="3.40.50.150">
    <property type="entry name" value="Vaccinia Virus protein VP39"/>
    <property type="match status" value="1"/>
</dbReference>
<dbReference type="SUPFAM" id="SSF53335">
    <property type="entry name" value="S-adenosyl-L-methionine-dependent methyltransferases"/>
    <property type="match status" value="1"/>
</dbReference>
<dbReference type="Proteomes" id="UP000195880">
    <property type="component" value="Chromosome"/>
</dbReference>
<evidence type="ECO:0000313" key="4">
    <source>
        <dbReference type="Proteomes" id="UP000195880"/>
    </source>
</evidence>
<evidence type="ECO:0000259" key="2">
    <source>
        <dbReference type="Pfam" id="PF05175"/>
    </source>
</evidence>
<dbReference type="KEGG" id="salf:SMD44_06653"/>
<accession>A0A1Z1WLI3</accession>
<dbReference type="GO" id="GO:0036009">
    <property type="term" value="F:protein-glutamine N-methyltransferase activity"/>
    <property type="evidence" value="ECO:0007669"/>
    <property type="project" value="TreeGrafter"/>
</dbReference>
<dbReference type="GO" id="GO:0032259">
    <property type="term" value="P:methylation"/>
    <property type="evidence" value="ECO:0007669"/>
    <property type="project" value="UniProtKB-KW"/>
</dbReference>
<feature type="region of interest" description="Disordered" evidence="1">
    <location>
        <begin position="1"/>
        <end position="46"/>
    </location>
</feature>
<organism evidence="3 4">
    <name type="scientific">Streptomyces alboflavus</name>
    <dbReference type="NCBI Taxonomy" id="67267"/>
    <lineage>
        <taxon>Bacteria</taxon>
        <taxon>Bacillati</taxon>
        <taxon>Actinomycetota</taxon>
        <taxon>Actinomycetes</taxon>
        <taxon>Kitasatosporales</taxon>
        <taxon>Streptomycetaceae</taxon>
        <taxon>Streptomyces</taxon>
    </lineage>
</organism>
<keyword evidence="4" id="KW-1185">Reference proteome</keyword>
<evidence type="ECO:0000313" key="3">
    <source>
        <dbReference type="EMBL" id="ARX87172.1"/>
    </source>
</evidence>
<dbReference type="PANTHER" id="PTHR18895:SF74">
    <property type="entry name" value="MTRF1L RELEASE FACTOR GLUTAMINE METHYLTRANSFERASE"/>
    <property type="match status" value="1"/>
</dbReference>
<keyword evidence="3" id="KW-0808">Transferase</keyword>
<dbReference type="EMBL" id="CP021748">
    <property type="protein sequence ID" value="ARX87172.1"/>
    <property type="molecule type" value="Genomic_DNA"/>
</dbReference>
<reference evidence="3 4" key="1">
    <citation type="submission" date="2017-05" db="EMBL/GenBank/DDBJ databases">
        <title>Streptomyces alboflavus Genome sequencing and assembly.</title>
        <authorList>
            <person name="Wang Y."/>
            <person name="Du B."/>
            <person name="Ding Y."/>
            <person name="Liu H."/>
            <person name="Hou Q."/>
            <person name="Liu K."/>
            <person name="Wang C."/>
            <person name="Yao L."/>
        </authorList>
    </citation>
    <scope>NUCLEOTIDE SEQUENCE [LARGE SCALE GENOMIC DNA]</scope>
    <source>
        <strain evidence="3 4">MDJK44</strain>
    </source>
</reference>
<proteinExistence type="predicted"/>
<dbReference type="Pfam" id="PF05175">
    <property type="entry name" value="MTS"/>
    <property type="match status" value="1"/>
</dbReference>
<dbReference type="eggNOG" id="COG2890">
    <property type="taxonomic scope" value="Bacteria"/>
</dbReference>
<dbReference type="InterPro" id="IPR002052">
    <property type="entry name" value="DNA_methylase_N6_adenine_CS"/>
</dbReference>
<protein>
    <submittedName>
        <fullName evidence="3">Methylase</fullName>
    </submittedName>
</protein>
<dbReference type="CDD" id="cd02440">
    <property type="entry name" value="AdoMet_MTases"/>
    <property type="match status" value="1"/>
</dbReference>
<dbReference type="InterPro" id="IPR007848">
    <property type="entry name" value="Small_mtfrase_dom"/>
</dbReference>
<dbReference type="AlphaFoldDB" id="A0A1Z1WLI3"/>
<evidence type="ECO:0000256" key="1">
    <source>
        <dbReference type="SAM" id="MobiDB-lite"/>
    </source>
</evidence>
<dbReference type="InterPro" id="IPR050320">
    <property type="entry name" value="N5-glutamine_MTase"/>
</dbReference>
<gene>
    <name evidence="3" type="ORF">SMD44_06653</name>
</gene>
<feature type="compositionally biased region" description="Pro residues" evidence="1">
    <location>
        <begin position="379"/>
        <end position="393"/>
    </location>
</feature>
<name>A0A1Z1WLI3_9ACTN</name>
<dbReference type="STRING" id="67267.GCA_000716675_01510"/>
<sequence length="447" mass="48253">MSDHTDITWTEDVRPTKPRRGREADHGDGTPVLPAPLTHTTPWHSESGLPAPRRVIVADDRMKADAAYRLVCEGTALLWRGDYQGARQLLRALGRRLDRLTPKPGATPAETFHRHRQARGHRARVLGMLLVVLEDDHGLALRRAPDVRAACTEAYGPPRHRTVVSLRELLGVIGAHEWRRKGVPIPALDARIHPHYGVFSPVRGEYVDLVGEAPLPAAAEGAPATAFDLGTGTGVLAAVLAHRGLDRVVATDSSPRALACARDNVERLGIGDRVHVTDSGDLYPTGRAALVVCNPPWLPARPTSTVEQGVYDPGSAMLLAFLDGLAEHLEPGGEGWLILSDLAEHLGLRTRDELVGAFDAAGLRVVDRLDAKPRHPARATPPTPCTRPAPPRSRPCGGSPRRAEPQAEFALVAGDSVVRPHGRGASYMSSGRRWNASCPVSGRIIRK</sequence>